<name>A0ABP7AFV1_9ACTN</name>
<gene>
    <name evidence="2" type="ORF">GCM10022223_56670</name>
</gene>
<reference evidence="3" key="1">
    <citation type="journal article" date="2019" name="Int. J. Syst. Evol. Microbiol.">
        <title>The Global Catalogue of Microorganisms (GCM) 10K type strain sequencing project: providing services to taxonomists for standard genome sequencing and annotation.</title>
        <authorList>
            <consortium name="The Broad Institute Genomics Platform"/>
            <consortium name="The Broad Institute Genome Sequencing Center for Infectious Disease"/>
            <person name="Wu L."/>
            <person name="Ma J."/>
        </authorList>
    </citation>
    <scope>NUCLEOTIDE SEQUENCE [LARGE SCALE GENOMIC DNA]</scope>
    <source>
        <strain evidence="3">JCM 16902</strain>
    </source>
</reference>
<dbReference type="InterPro" id="IPR020941">
    <property type="entry name" value="SUFU-like_domain"/>
</dbReference>
<accession>A0ABP7AFV1</accession>
<sequence length="193" mass="20544">MPAVTDLVRTHLTTTFPGPNASASVTFLGTRTLHVDRFGPDPAGLVRYVTVGISEAPMHPPTATVTDPVRGPRAELVLSLRPARDEVLRTLAVLAATPQVEGLVLTSGATIDLQQPLWPGARFTAVLLGDPGGLVPDLELKAPADPVGFYPVLPMTPDEAALARARGAAQVRQMWLEAGTDLRDPERLSVLHR</sequence>
<evidence type="ECO:0000259" key="1">
    <source>
        <dbReference type="Pfam" id="PF05076"/>
    </source>
</evidence>
<keyword evidence="3" id="KW-1185">Reference proteome</keyword>
<dbReference type="RefSeq" id="WP_231488575.1">
    <property type="nucleotide sequence ID" value="NZ_BAAAZO010000011.1"/>
</dbReference>
<evidence type="ECO:0000313" key="3">
    <source>
        <dbReference type="Proteomes" id="UP001501074"/>
    </source>
</evidence>
<evidence type="ECO:0000313" key="2">
    <source>
        <dbReference type="EMBL" id="GAA3631296.1"/>
    </source>
</evidence>
<organism evidence="2 3">
    <name type="scientific">Kineosporia mesophila</name>
    <dbReference type="NCBI Taxonomy" id="566012"/>
    <lineage>
        <taxon>Bacteria</taxon>
        <taxon>Bacillati</taxon>
        <taxon>Actinomycetota</taxon>
        <taxon>Actinomycetes</taxon>
        <taxon>Kineosporiales</taxon>
        <taxon>Kineosporiaceae</taxon>
        <taxon>Kineosporia</taxon>
    </lineage>
</organism>
<comment type="caution">
    <text evidence="2">The sequence shown here is derived from an EMBL/GenBank/DDBJ whole genome shotgun (WGS) entry which is preliminary data.</text>
</comment>
<dbReference type="EMBL" id="BAAAZO010000011">
    <property type="protein sequence ID" value="GAA3631296.1"/>
    <property type="molecule type" value="Genomic_DNA"/>
</dbReference>
<protein>
    <submittedName>
        <fullName evidence="2">Suppressor of fused domain protein</fullName>
    </submittedName>
</protein>
<feature type="domain" description="Suppressor of fused-like" evidence="1">
    <location>
        <begin position="31"/>
        <end position="187"/>
    </location>
</feature>
<dbReference type="Pfam" id="PF05076">
    <property type="entry name" value="SUFU"/>
    <property type="match status" value="1"/>
</dbReference>
<dbReference type="Proteomes" id="UP001501074">
    <property type="component" value="Unassembled WGS sequence"/>
</dbReference>
<proteinExistence type="predicted"/>